<evidence type="ECO:0000313" key="3">
    <source>
        <dbReference type="Proteomes" id="UP000323242"/>
    </source>
</evidence>
<accession>A0A5D4JLZ6</accession>
<evidence type="ECO:0000313" key="2">
    <source>
        <dbReference type="EMBL" id="TYR65934.1"/>
    </source>
</evidence>
<gene>
    <name evidence="2" type="ORF">FY004_03495</name>
</gene>
<feature type="transmembrane region" description="Helical" evidence="1">
    <location>
        <begin position="521"/>
        <end position="547"/>
    </location>
</feature>
<name>A0A5D4JLZ6_9ACTN</name>
<keyword evidence="1" id="KW-1133">Transmembrane helix</keyword>
<dbReference type="RefSeq" id="WP_148901468.1">
    <property type="nucleotide sequence ID" value="NZ_VSZQ01000011.1"/>
</dbReference>
<sequence>MQGPEDPQEDLAALLDALGDVGRDVTALKERQEQDRSRLARELSSLRTDVSGIEDRLEDVADDVSRTETSLRAVHKTTEATHKALEDFVERYGRDQIVAHAQADLTRLTIEWTARFAQRQHTRALARGLAHALTEDALARQLTDSATIEACLKEQFLLEPTFWLAPAVLAVAAELTGDSRKAARARSHALTLGQDKATLFFALISSRRKMQAEAAYWMDAYLGGLDASHLGEEFRVVLEAVACAELGYDALSYARQAMNRWDRERNARIYARHQGGNVADLIRWEPWIVRRTEAATTGFDALRRLSGDGWQRLEEGWETASAVQATAGFLRESYSEQPTADTGNHRSDTALRHLIGQLDPDESEVQEQMRRLKRIIADGGRTPADEMSGSVTDVTDFGTLLELAVFEPEEADLDYPARLLAVHSAWPSLRTAVAMLAHRSRSLVPDHLALHVDGWSCQLTTSSKTPDERERLLRELGAYVDDRTSASVRAVAPLWPRILGGLACALLGVMLGLWLQGSVGGIVITVSLFVLLYAVWGVVSVPVRRLLIRQDGARRRVQAAADLTAAFDQHDALMFQWQSGLAAAVRFGSWSPSPGYGSVPRQADAP</sequence>
<dbReference type="Proteomes" id="UP000323242">
    <property type="component" value="Unassembled WGS sequence"/>
</dbReference>
<keyword evidence="1" id="KW-0812">Transmembrane</keyword>
<protein>
    <submittedName>
        <fullName evidence="2">Uncharacterized protein</fullName>
    </submittedName>
</protein>
<keyword evidence="1" id="KW-0472">Membrane</keyword>
<organism evidence="2 3">
    <name type="scientific">Streptomyces parvus</name>
    <dbReference type="NCBI Taxonomy" id="66428"/>
    <lineage>
        <taxon>Bacteria</taxon>
        <taxon>Bacillati</taxon>
        <taxon>Actinomycetota</taxon>
        <taxon>Actinomycetes</taxon>
        <taxon>Kitasatosporales</taxon>
        <taxon>Streptomycetaceae</taxon>
        <taxon>Streptomyces</taxon>
    </lineage>
</organism>
<reference evidence="2 3" key="1">
    <citation type="submission" date="2019-08" db="EMBL/GenBank/DDBJ databases">
        <title>Draft genome for granaticin producer strain Streptomyces parvus C05.</title>
        <authorList>
            <person name="Gonzalez-Pimentel J.L."/>
        </authorList>
    </citation>
    <scope>NUCLEOTIDE SEQUENCE [LARGE SCALE GENOMIC DNA]</scope>
    <source>
        <strain evidence="2 3">C05</strain>
    </source>
</reference>
<proteinExistence type="predicted"/>
<keyword evidence="3" id="KW-1185">Reference proteome</keyword>
<evidence type="ECO:0000256" key="1">
    <source>
        <dbReference type="SAM" id="Phobius"/>
    </source>
</evidence>
<comment type="caution">
    <text evidence="2">The sequence shown here is derived from an EMBL/GenBank/DDBJ whole genome shotgun (WGS) entry which is preliminary data.</text>
</comment>
<feature type="transmembrane region" description="Helical" evidence="1">
    <location>
        <begin position="494"/>
        <end position="515"/>
    </location>
</feature>
<dbReference type="AlphaFoldDB" id="A0A5D4JLZ6"/>
<dbReference type="EMBL" id="VSZQ01000011">
    <property type="protein sequence ID" value="TYR65934.1"/>
    <property type="molecule type" value="Genomic_DNA"/>
</dbReference>